<keyword evidence="2" id="KW-1185">Reference proteome</keyword>
<comment type="caution">
    <text evidence="1">The sequence shown here is derived from an EMBL/GenBank/DDBJ whole genome shotgun (WGS) entry which is preliminary data.</text>
</comment>
<proteinExistence type="predicted"/>
<evidence type="ECO:0000313" key="1">
    <source>
        <dbReference type="EMBL" id="MBP1849708.1"/>
    </source>
</evidence>
<gene>
    <name evidence="1" type="ORF">J2Z17_001129</name>
</gene>
<reference evidence="1 2" key="1">
    <citation type="submission" date="2021-03" db="EMBL/GenBank/DDBJ databases">
        <title>Genomic Encyclopedia of Type Strains, Phase IV (KMG-IV): sequencing the most valuable type-strain genomes for metagenomic binning, comparative biology and taxonomic classification.</title>
        <authorList>
            <person name="Goeker M."/>
        </authorList>
    </citation>
    <scope>NUCLEOTIDE SEQUENCE [LARGE SCALE GENOMIC DNA]</scope>
    <source>
        <strain evidence="1 2">DSM 21600</strain>
    </source>
</reference>
<evidence type="ECO:0000313" key="2">
    <source>
        <dbReference type="Proteomes" id="UP000759443"/>
    </source>
</evidence>
<organism evidence="1 2">
    <name type="scientific">Rhizobium halophytocola</name>
    <dbReference type="NCBI Taxonomy" id="735519"/>
    <lineage>
        <taxon>Bacteria</taxon>
        <taxon>Pseudomonadati</taxon>
        <taxon>Pseudomonadota</taxon>
        <taxon>Alphaproteobacteria</taxon>
        <taxon>Hyphomicrobiales</taxon>
        <taxon>Rhizobiaceae</taxon>
        <taxon>Rhizobium/Agrobacterium group</taxon>
        <taxon>Rhizobium</taxon>
    </lineage>
</organism>
<sequence>MSTFDITNQRLSAYGETLWASEYLAADLDLFDEDDSDLSDFEAMEKLSSHTNLQKRAVRAHRAYGNVVYLNQAYVDHGTAAVPQIKRSSASAAARNRVDDATVHPPMAQNLTKELARLQVGWAGPDTVPPPDAVIQDILHVASCLPSNVSQPEAEVDPDDGSVVLRWLDKAGTGSFTLTFLGKGYVTGFASTSALSAWKMAVSEYGRLNNKFAEISVARLIQS</sequence>
<evidence type="ECO:0008006" key="3">
    <source>
        <dbReference type="Google" id="ProtNLM"/>
    </source>
</evidence>
<dbReference type="RefSeq" id="WP_209943057.1">
    <property type="nucleotide sequence ID" value="NZ_JAGGJU010000003.1"/>
</dbReference>
<accession>A0ABS4DVJ0</accession>
<name>A0ABS4DVJ0_9HYPH</name>
<dbReference type="Proteomes" id="UP000759443">
    <property type="component" value="Unassembled WGS sequence"/>
</dbReference>
<protein>
    <recommendedName>
        <fullName evidence="3">KTSC domain-containing protein</fullName>
    </recommendedName>
</protein>
<dbReference type="EMBL" id="JAGGJU010000003">
    <property type="protein sequence ID" value="MBP1849708.1"/>
    <property type="molecule type" value="Genomic_DNA"/>
</dbReference>